<accession>A0AAW1Q255</accession>
<dbReference type="Pfam" id="PF00112">
    <property type="entry name" value="Peptidase_C1"/>
    <property type="match status" value="1"/>
</dbReference>
<dbReference type="InterPro" id="IPR013128">
    <property type="entry name" value="Peptidase_C1A"/>
</dbReference>
<evidence type="ECO:0000259" key="2">
    <source>
        <dbReference type="SMART" id="SM00645"/>
    </source>
</evidence>
<dbReference type="PROSITE" id="PS00640">
    <property type="entry name" value="THIOL_PROTEASE_ASN"/>
    <property type="match status" value="1"/>
</dbReference>
<protein>
    <recommendedName>
        <fullName evidence="2">Peptidase C1A papain C-terminal domain-containing protein</fullName>
    </recommendedName>
</protein>
<comment type="similarity">
    <text evidence="1">Belongs to the peptidase C1 family.</text>
</comment>
<evidence type="ECO:0000313" key="4">
    <source>
        <dbReference type="Proteomes" id="UP001489004"/>
    </source>
</evidence>
<reference evidence="3 4" key="1">
    <citation type="journal article" date="2024" name="Nat. Commun.">
        <title>Phylogenomics reveals the evolutionary origins of lichenization in chlorophyte algae.</title>
        <authorList>
            <person name="Puginier C."/>
            <person name="Libourel C."/>
            <person name="Otte J."/>
            <person name="Skaloud P."/>
            <person name="Haon M."/>
            <person name="Grisel S."/>
            <person name="Petersen M."/>
            <person name="Berrin J.G."/>
            <person name="Delaux P.M."/>
            <person name="Dal Grande F."/>
            <person name="Keller J."/>
        </authorList>
    </citation>
    <scope>NUCLEOTIDE SEQUENCE [LARGE SCALE GENOMIC DNA]</scope>
    <source>
        <strain evidence="3 4">SAG 2043</strain>
    </source>
</reference>
<dbReference type="InterPro" id="IPR025661">
    <property type="entry name" value="Pept_asp_AS"/>
</dbReference>
<dbReference type="InterPro" id="IPR038765">
    <property type="entry name" value="Papain-like_cys_pep_sf"/>
</dbReference>
<sequence length="370" mass="41096">MRSFAGSWKRIPVACKSAKGNPLLDSLARMRAASILSVLVLLAACLSSVGARGYGKGKPRRVVPEENLAFNPQPSPLLELSSLPERFNWCAREDGSDWCAPNWNQHIPIYCGSCWAHGTLSMVQDRLKIRKKGRGPDVMLSRQTLLNCGAFEGLGAGCDGGEVADALKYMADFGLPDEACMTYNATDHMKYDQSLKHCPADAICRNCMPIKDVDTCWAVKTPILYKLTSYGRLPNGTRTKDNVHEMMSEIYQRGPITCSITTPDDFVYKYHGGVWLDKHSAGREDVDHDVEVVGWGRHRGVDHWIIRNSWGTFWGELGFFKLERGANSMFVEDGDCWFAEPEFSMEEAVVEGELVGSMYGLVENHAGAAQ</sequence>
<dbReference type="Proteomes" id="UP001489004">
    <property type="component" value="Unassembled WGS sequence"/>
</dbReference>
<name>A0AAW1Q255_9CHLO</name>
<dbReference type="EMBL" id="JALJOR010000007">
    <property type="protein sequence ID" value="KAK9814553.1"/>
    <property type="molecule type" value="Genomic_DNA"/>
</dbReference>
<organism evidence="3 4">
    <name type="scientific">[Myrmecia] bisecta</name>
    <dbReference type="NCBI Taxonomy" id="41462"/>
    <lineage>
        <taxon>Eukaryota</taxon>
        <taxon>Viridiplantae</taxon>
        <taxon>Chlorophyta</taxon>
        <taxon>core chlorophytes</taxon>
        <taxon>Trebouxiophyceae</taxon>
        <taxon>Trebouxiales</taxon>
        <taxon>Trebouxiaceae</taxon>
        <taxon>Myrmecia</taxon>
    </lineage>
</organism>
<feature type="domain" description="Peptidase C1A papain C-terminal" evidence="2">
    <location>
        <begin position="83"/>
        <end position="331"/>
    </location>
</feature>
<dbReference type="InterPro" id="IPR000668">
    <property type="entry name" value="Peptidase_C1A_C"/>
</dbReference>
<gene>
    <name evidence="3" type="ORF">WJX72_007790</name>
</gene>
<comment type="caution">
    <text evidence="3">The sequence shown here is derived from an EMBL/GenBank/DDBJ whole genome shotgun (WGS) entry which is preliminary data.</text>
</comment>
<keyword evidence="4" id="KW-1185">Reference proteome</keyword>
<dbReference type="Gene3D" id="3.90.70.10">
    <property type="entry name" value="Cysteine proteinases"/>
    <property type="match status" value="1"/>
</dbReference>
<dbReference type="SUPFAM" id="SSF54001">
    <property type="entry name" value="Cysteine proteinases"/>
    <property type="match status" value="1"/>
</dbReference>
<dbReference type="PANTHER" id="PTHR12411">
    <property type="entry name" value="CYSTEINE PROTEASE FAMILY C1-RELATED"/>
    <property type="match status" value="1"/>
</dbReference>
<dbReference type="SMART" id="SM00645">
    <property type="entry name" value="Pept_C1"/>
    <property type="match status" value="1"/>
</dbReference>
<evidence type="ECO:0000313" key="3">
    <source>
        <dbReference type="EMBL" id="KAK9814553.1"/>
    </source>
</evidence>
<evidence type="ECO:0000256" key="1">
    <source>
        <dbReference type="ARBA" id="ARBA00008455"/>
    </source>
</evidence>
<proteinExistence type="inferred from homology"/>
<dbReference type="GO" id="GO:0006508">
    <property type="term" value="P:proteolysis"/>
    <property type="evidence" value="ECO:0007669"/>
    <property type="project" value="InterPro"/>
</dbReference>
<dbReference type="AlphaFoldDB" id="A0AAW1Q255"/>
<dbReference type="FunFam" id="3.90.70.10:FF:000117">
    <property type="entry name" value="Probable papain cysteine protease"/>
    <property type="match status" value="1"/>
</dbReference>
<dbReference type="GO" id="GO:0008234">
    <property type="term" value="F:cysteine-type peptidase activity"/>
    <property type="evidence" value="ECO:0007669"/>
    <property type="project" value="InterPro"/>
</dbReference>